<comment type="subcellular location">
    <subcellularLocation>
        <location evidence="1">Membrane</location>
        <topology evidence="1">Multi-pass membrane protein</topology>
    </subcellularLocation>
</comment>
<dbReference type="Proteomes" id="UP000045706">
    <property type="component" value="Unassembled WGS sequence"/>
</dbReference>
<dbReference type="SUPFAM" id="SSF51735">
    <property type="entry name" value="NAD(P)-binding Rossmann-fold domains"/>
    <property type="match status" value="1"/>
</dbReference>
<evidence type="ECO:0000256" key="2">
    <source>
        <dbReference type="ARBA" id="ARBA00010992"/>
    </source>
</evidence>
<dbReference type="InterPro" id="IPR020846">
    <property type="entry name" value="MFS_dom"/>
</dbReference>
<feature type="domain" description="Major facilitator superfamily (MFS) profile" evidence="7">
    <location>
        <begin position="1"/>
        <end position="139"/>
    </location>
</feature>
<dbReference type="EMBL" id="CVQI01001002">
    <property type="protein sequence ID" value="CRK04514.1"/>
    <property type="molecule type" value="Genomic_DNA"/>
</dbReference>
<dbReference type="PROSITE" id="PS50850">
    <property type="entry name" value="MFS"/>
    <property type="match status" value="1"/>
</dbReference>
<dbReference type="InterPro" id="IPR036259">
    <property type="entry name" value="MFS_trans_sf"/>
</dbReference>
<feature type="transmembrane region" description="Helical" evidence="6">
    <location>
        <begin position="20"/>
        <end position="39"/>
    </location>
</feature>
<feature type="transmembrane region" description="Helical" evidence="6">
    <location>
        <begin position="114"/>
        <end position="134"/>
    </location>
</feature>
<evidence type="ECO:0000256" key="4">
    <source>
        <dbReference type="ARBA" id="ARBA00022989"/>
    </source>
</evidence>
<sequence>MIGALAGGLFQDRYGRRGSLAVGSFLSAIGVAVCFVSYLSGDIDTRRGLFLAGKGFQGGAIGMVMATTQTYMSEVLPPNLRGPLLAFFPIFTLLGQLVGAGVIYACLDLSNGYTICFATQWPFSALPMIIAFFIPESPTYLIRQGQHDKALKAQTRLDEPGADTPAALAVIRRNIEHEREQAQATYTDSFRKPNLRRTLIVIAEGAFDEAVKGVSAIAHIATISTLDPDPNNVVPQTVAGTVSILQAALTEPSVQRVIYTSTLLTSTFPAPGNDIQVKRHTWNDAAVEAAWAPPPYLSSRSMLTYTASEVAAEKEFWKFAEERDPHFTINVVSPASITGEPLHPKHADSPVYWVKPLYKGDKTALEIFQSSFFVDVKDIALLHVAAILDPDIKNARLQAWGHSQHWNDLLAVLRNLRPQEEFIPDYPDRSLLTISTDFSD</sequence>
<dbReference type="InterPro" id="IPR050360">
    <property type="entry name" value="MFS_Sugar_Transporters"/>
</dbReference>
<reference evidence="9" key="1">
    <citation type="submission" date="2015-05" db="EMBL/GenBank/DDBJ databases">
        <authorList>
            <person name="Fogelqvist Johan"/>
        </authorList>
    </citation>
    <scope>NUCLEOTIDE SEQUENCE [LARGE SCALE GENOMIC DNA]</scope>
</reference>
<dbReference type="SUPFAM" id="SSF103473">
    <property type="entry name" value="MFS general substrate transporter"/>
    <property type="match status" value="1"/>
</dbReference>
<evidence type="ECO:0000313" key="9">
    <source>
        <dbReference type="Proteomes" id="UP000045706"/>
    </source>
</evidence>
<keyword evidence="4 6" id="KW-1133">Transmembrane helix</keyword>
<organism evidence="8 9">
    <name type="scientific">Verticillium longisporum</name>
    <name type="common">Verticillium dahliae var. longisporum</name>
    <dbReference type="NCBI Taxonomy" id="100787"/>
    <lineage>
        <taxon>Eukaryota</taxon>
        <taxon>Fungi</taxon>
        <taxon>Dikarya</taxon>
        <taxon>Ascomycota</taxon>
        <taxon>Pezizomycotina</taxon>
        <taxon>Sordariomycetes</taxon>
        <taxon>Hypocreomycetidae</taxon>
        <taxon>Glomerellales</taxon>
        <taxon>Plectosphaerellaceae</taxon>
        <taxon>Verticillium</taxon>
    </lineage>
</organism>
<dbReference type="InterPro" id="IPR036291">
    <property type="entry name" value="NAD(P)-bd_dom_sf"/>
</dbReference>
<name>A0A0G4KJG6_VERLO</name>
<gene>
    <name evidence="8" type="ORF">BN1723_008893</name>
</gene>
<protein>
    <recommendedName>
        <fullName evidence="7">Major facilitator superfamily (MFS) profile domain-containing protein</fullName>
    </recommendedName>
</protein>
<proteinExistence type="inferred from homology"/>
<evidence type="ECO:0000259" key="7">
    <source>
        <dbReference type="PROSITE" id="PS50850"/>
    </source>
</evidence>
<dbReference type="PANTHER" id="PTHR48022:SF41">
    <property type="entry name" value="MAJOR FACILITATOR SUPERFAMILY (MFS) PROFILE DOMAIN-CONTAINING PROTEIN"/>
    <property type="match status" value="1"/>
</dbReference>
<feature type="transmembrane region" description="Helical" evidence="6">
    <location>
        <begin position="51"/>
        <end position="72"/>
    </location>
</feature>
<evidence type="ECO:0000256" key="1">
    <source>
        <dbReference type="ARBA" id="ARBA00004141"/>
    </source>
</evidence>
<dbReference type="Gene3D" id="3.40.50.720">
    <property type="entry name" value="NAD(P)-binding Rossmann-like Domain"/>
    <property type="match status" value="1"/>
</dbReference>
<feature type="transmembrane region" description="Helical" evidence="6">
    <location>
        <begin position="84"/>
        <end position="107"/>
    </location>
</feature>
<dbReference type="GO" id="GO:0016020">
    <property type="term" value="C:membrane"/>
    <property type="evidence" value="ECO:0007669"/>
    <property type="project" value="UniProtKB-SubCell"/>
</dbReference>
<evidence type="ECO:0000256" key="6">
    <source>
        <dbReference type="SAM" id="Phobius"/>
    </source>
</evidence>
<comment type="similarity">
    <text evidence="2">Belongs to the major facilitator superfamily. Sugar transporter (TC 2.A.1.1) family.</text>
</comment>
<evidence type="ECO:0000256" key="5">
    <source>
        <dbReference type="ARBA" id="ARBA00023136"/>
    </source>
</evidence>
<keyword evidence="5 6" id="KW-0472">Membrane</keyword>
<dbReference type="GO" id="GO:0005351">
    <property type="term" value="F:carbohydrate:proton symporter activity"/>
    <property type="evidence" value="ECO:0007669"/>
    <property type="project" value="TreeGrafter"/>
</dbReference>
<dbReference type="InterPro" id="IPR005828">
    <property type="entry name" value="MFS_sugar_transport-like"/>
</dbReference>
<dbReference type="AlphaFoldDB" id="A0A0G4KJG6"/>
<accession>A0A0G4KJG6</accession>
<evidence type="ECO:0000313" key="8">
    <source>
        <dbReference type="EMBL" id="CRK04514.1"/>
    </source>
</evidence>
<dbReference type="Gene3D" id="1.20.1250.20">
    <property type="entry name" value="MFS general substrate transporter like domains"/>
    <property type="match status" value="1"/>
</dbReference>
<dbReference type="PANTHER" id="PTHR48022">
    <property type="entry name" value="PLASTIDIC GLUCOSE TRANSPORTER 4"/>
    <property type="match status" value="1"/>
</dbReference>
<evidence type="ECO:0000256" key="3">
    <source>
        <dbReference type="ARBA" id="ARBA00022692"/>
    </source>
</evidence>
<dbReference type="Pfam" id="PF00083">
    <property type="entry name" value="Sugar_tr"/>
    <property type="match status" value="1"/>
</dbReference>
<keyword evidence="3 6" id="KW-0812">Transmembrane</keyword>